<dbReference type="CDD" id="cd16461">
    <property type="entry name" value="RING-H2_EL5-like"/>
    <property type="match status" value="1"/>
</dbReference>
<sequence>MAFSHRKFLNESLKDPDIERLCAPYCYGTINLDGACPVPCLSSCFLVCNHPILPFIPPPPPEPSQPFHADFKPPPDKSHKLSLSLTISLAVLATIFFFFACYTIYKLYSNWRNSRAERRQPPEEEEEEEGQDRYFDEDQLAVINPIWYIRTVGLQPSVISAISIVKYKRGDGLIEGTDCSVCLNEFQEDETLRLLPKCNHAFHIPCIDTWLRSHTNCPMCRAGIVINTSSLPSQEQIVHNSGSVEETRVDISENDEELGREREEDFELTVEIEDEDESKRHENSQDLDFEIQPMRRSVSVDSLSASMISAAIADAFSSQPNRKSENQSNTSIVPKKSGNIQSLSRLDASSSVQRAIQTGPSMIERSLSCSAKVLLSRYKNMSRNSNSNISRGPSQRVNSEA</sequence>
<dbReference type="OrthoDB" id="9984778at2759"/>
<keyword evidence="6 16" id="KW-0812">Transmembrane</keyword>
<evidence type="ECO:0000313" key="19">
    <source>
        <dbReference type="Proteomes" id="UP000594638"/>
    </source>
</evidence>
<dbReference type="PANTHER" id="PTHR46913">
    <property type="entry name" value="RING-H2 FINGER PROTEIN ATL16"/>
    <property type="match status" value="1"/>
</dbReference>
<evidence type="ECO:0000256" key="9">
    <source>
        <dbReference type="ARBA" id="ARBA00022786"/>
    </source>
</evidence>
<feature type="region of interest" description="Disordered" evidence="15">
    <location>
        <begin position="318"/>
        <end position="351"/>
    </location>
</feature>
<feature type="transmembrane region" description="Helical" evidence="16">
    <location>
        <begin position="81"/>
        <end position="105"/>
    </location>
</feature>
<evidence type="ECO:0000259" key="17">
    <source>
        <dbReference type="PROSITE" id="PS50089"/>
    </source>
</evidence>
<evidence type="ECO:0000256" key="13">
    <source>
        <dbReference type="ARBA" id="ARBA00024209"/>
    </source>
</evidence>
<evidence type="ECO:0000256" key="12">
    <source>
        <dbReference type="ARBA" id="ARBA00023136"/>
    </source>
</evidence>
<evidence type="ECO:0000256" key="3">
    <source>
        <dbReference type="ARBA" id="ARBA00004906"/>
    </source>
</evidence>
<dbReference type="InterPro" id="IPR013083">
    <property type="entry name" value="Znf_RING/FYVE/PHD"/>
</dbReference>
<evidence type="ECO:0000256" key="2">
    <source>
        <dbReference type="ARBA" id="ARBA00004167"/>
    </source>
</evidence>
<name>A0A8S0RUI0_OLEEU</name>
<keyword evidence="19" id="KW-1185">Reference proteome</keyword>
<dbReference type="PANTHER" id="PTHR46913:SF19">
    <property type="entry name" value="RING-TYPE E3 UBIQUITIN TRANSFERASE"/>
    <property type="match status" value="1"/>
</dbReference>
<dbReference type="InterPro" id="IPR044600">
    <property type="entry name" value="ATL1/ATL16-like"/>
</dbReference>
<evidence type="ECO:0000256" key="5">
    <source>
        <dbReference type="ARBA" id="ARBA00022679"/>
    </source>
</evidence>
<keyword evidence="9" id="KW-0833">Ubl conjugation pathway</keyword>
<evidence type="ECO:0000313" key="18">
    <source>
        <dbReference type="EMBL" id="CAA2983033.1"/>
    </source>
</evidence>
<gene>
    <name evidence="18" type="ORF">OLEA9_A113498</name>
</gene>
<evidence type="ECO:0000256" key="10">
    <source>
        <dbReference type="ARBA" id="ARBA00022833"/>
    </source>
</evidence>
<keyword evidence="10" id="KW-0862">Zinc</keyword>
<dbReference type="Gramene" id="OE9A113498T1">
    <property type="protein sequence ID" value="OE9A113498C1"/>
    <property type="gene ID" value="OE9A113498"/>
</dbReference>
<dbReference type="Pfam" id="PF13639">
    <property type="entry name" value="zf-RING_2"/>
    <property type="match status" value="1"/>
</dbReference>
<dbReference type="EMBL" id="CACTIH010003716">
    <property type="protein sequence ID" value="CAA2983033.1"/>
    <property type="molecule type" value="Genomic_DNA"/>
</dbReference>
<reference evidence="18 19" key="1">
    <citation type="submission" date="2019-12" db="EMBL/GenBank/DDBJ databases">
        <authorList>
            <person name="Alioto T."/>
            <person name="Alioto T."/>
            <person name="Gomez Garrido J."/>
        </authorList>
    </citation>
    <scope>NUCLEOTIDE SEQUENCE [LARGE SCALE GENOMIC DNA]</scope>
</reference>
<organism evidence="18 19">
    <name type="scientific">Olea europaea subsp. europaea</name>
    <dbReference type="NCBI Taxonomy" id="158383"/>
    <lineage>
        <taxon>Eukaryota</taxon>
        <taxon>Viridiplantae</taxon>
        <taxon>Streptophyta</taxon>
        <taxon>Embryophyta</taxon>
        <taxon>Tracheophyta</taxon>
        <taxon>Spermatophyta</taxon>
        <taxon>Magnoliopsida</taxon>
        <taxon>eudicotyledons</taxon>
        <taxon>Gunneridae</taxon>
        <taxon>Pentapetalae</taxon>
        <taxon>asterids</taxon>
        <taxon>lamiids</taxon>
        <taxon>Lamiales</taxon>
        <taxon>Oleaceae</taxon>
        <taxon>Oleeae</taxon>
        <taxon>Olea</taxon>
    </lineage>
</organism>
<feature type="region of interest" description="Disordered" evidence="15">
    <location>
        <begin position="239"/>
        <end position="292"/>
    </location>
</feature>
<comment type="pathway">
    <text evidence="3">Protein modification; protein ubiquitination.</text>
</comment>
<keyword evidence="12 16" id="KW-0472">Membrane</keyword>
<dbReference type="AlphaFoldDB" id="A0A8S0RUI0"/>
<evidence type="ECO:0000256" key="16">
    <source>
        <dbReference type="SAM" id="Phobius"/>
    </source>
</evidence>
<accession>A0A8S0RUI0</accession>
<comment type="subcellular location">
    <subcellularLocation>
        <location evidence="2">Membrane</location>
        <topology evidence="2">Single-pass membrane protein</topology>
    </subcellularLocation>
</comment>
<feature type="compositionally biased region" description="Basic and acidic residues" evidence="15">
    <location>
        <begin position="245"/>
        <end position="263"/>
    </location>
</feature>
<comment type="caution">
    <text evidence="18">The sequence shown here is derived from an EMBL/GenBank/DDBJ whole genome shotgun (WGS) entry which is preliminary data.</text>
</comment>
<dbReference type="PROSITE" id="PS50089">
    <property type="entry name" value="ZF_RING_2"/>
    <property type="match status" value="1"/>
</dbReference>
<dbReference type="SMART" id="SM00184">
    <property type="entry name" value="RING"/>
    <property type="match status" value="1"/>
</dbReference>
<keyword evidence="11 16" id="KW-1133">Transmembrane helix</keyword>
<evidence type="ECO:0000256" key="8">
    <source>
        <dbReference type="ARBA" id="ARBA00022771"/>
    </source>
</evidence>
<dbReference type="EC" id="2.3.2.27" evidence="4"/>
<evidence type="ECO:0000256" key="11">
    <source>
        <dbReference type="ARBA" id="ARBA00022989"/>
    </source>
</evidence>
<comment type="catalytic activity">
    <reaction evidence="1">
        <text>S-ubiquitinyl-[E2 ubiquitin-conjugating enzyme]-L-cysteine + [acceptor protein]-L-lysine = [E2 ubiquitin-conjugating enzyme]-L-cysteine + N(6)-ubiquitinyl-[acceptor protein]-L-lysine.</text>
        <dbReference type="EC" id="2.3.2.27"/>
    </reaction>
</comment>
<feature type="compositionally biased region" description="Polar residues" evidence="15">
    <location>
        <begin position="326"/>
        <end position="351"/>
    </location>
</feature>
<feature type="compositionally biased region" description="Acidic residues" evidence="15">
    <location>
        <begin position="264"/>
        <end position="276"/>
    </location>
</feature>
<dbReference type="FunFam" id="3.30.40.10:FF:000233">
    <property type="entry name" value="RING-H2 finger protein ATL54"/>
    <property type="match status" value="1"/>
</dbReference>
<keyword evidence="7" id="KW-0479">Metal-binding</keyword>
<dbReference type="SUPFAM" id="SSF57850">
    <property type="entry name" value="RING/U-box"/>
    <property type="match status" value="1"/>
</dbReference>
<dbReference type="Gene3D" id="3.30.40.10">
    <property type="entry name" value="Zinc/RING finger domain, C3HC4 (zinc finger)"/>
    <property type="match status" value="1"/>
</dbReference>
<feature type="domain" description="RING-type" evidence="17">
    <location>
        <begin position="179"/>
        <end position="221"/>
    </location>
</feature>
<comment type="similarity">
    <text evidence="13">Belongs to the RING-type zinc finger family. ATL subfamily.</text>
</comment>
<evidence type="ECO:0000256" key="14">
    <source>
        <dbReference type="PROSITE-ProRule" id="PRU00175"/>
    </source>
</evidence>
<dbReference type="GO" id="GO:0016020">
    <property type="term" value="C:membrane"/>
    <property type="evidence" value="ECO:0007669"/>
    <property type="project" value="UniProtKB-SubCell"/>
</dbReference>
<keyword evidence="8 14" id="KW-0863">Zinc-finger</keyword>
<dbReference type="GO" id="GO:0016567">
    <property type="term" value="P:protein ubiquitination"/>
    <property type="evidence" value="ECO:0007669"/>
    <property type="project" value="InterPro"/>
</dbReference>
<dbReference type="GO" id="GO:0061630">
    <property type="term" value="F:ubiquitin protein ligase activity"/>
    <property type="evidence" value="ECO:0007669"/>
    <property type="project" value="UniProtKB-EC"/>
</dbReference>
<evidence type="ECO:0000256" key="15">
    <source>
        <dbReference type="SAM" id="MobiDB-lite"/>
    </source>
</evidence>
<dbReference type="GO" id="GO:0008270">
    <property type="term" value="F:zinc ion binding"/>
    <property type="evidence" value="ECO:0007669"/>
    <property type="project" value="UniProtKB-KW"/>
</dbReference>
<keyword evidence="5" id="KW-0808">Transferase</keyword>
<protein>
    <recommendedName>
        <fullName evidence="4">RING-type E3 ubiquitin transferase</fullName>
        <ecNumber evidence="4">2.3.2.27</ecNumber>
    </recommendedName>
</protein>
<dbReference type="Proteomes" id="UP000594638">
    <property type="component" value="Unassembled WGS sequence"/>
</dbReference>
<evidence type="ECO:0000256" key="7">
    <source>
        <dbReference type="ARBA" id="ARBA00022723"/>
    </source>
</evidence>
<dbReference type="InterPro" id="IPR001841">
    <property type="entry name" value="Znf_RING"/>
</dbReference>
<evidence type="ECO:0000256" key="6">
    <source>
        <dbReference type="ARBA" id="ARBA00022692"/>
    </source>
</evidence>
<proteinExistence type="inferred from homology"/>
<evidence type="ECO:0000256" key="1">
    <source>
        <dbReference type="ARBA" id="ARBA00000900"/>
    </source>
</evidence>
<evidence type="ECO:0000256" key="4">
    <source>
        <dbReference type="ARBA" id="ARBA00012483"/>
    </source>
</evidence>